<gene>
    <name evidence="1" type="ORF">ACFYTH_34285</name>
</gene>
<accession>A0ABW6NUI7</accession>
<dbReference type="RefSeq" id="WP_387256020.1">
    <property type="nucleotide sequence ID" value="NZ_JBIALX010000027.1"/>
</dbReference>
<proteinExistence type="predicted"/>
<name>A0ABW6NUI7_9NOCA</name>
<keyword evidence="2" id="KW-1185">Reference proteome</keyword>
<dbReference type="Proteomes" id="UP001601521">
    <property type="component" value="Unassembled WGS sequence"/>
</dbReference>
<comment type="caution">
    <text evidence="1">The sequence shown here is derived from an EMBL/GenBank/DDBJ whole genome shotgun (WGS) entry which is preliminary data.</text>
</comment>
<evidence type="ECO:0000313" key="2">
    <source>
        <dbReference type="Proteomes" id="UP001601521"/>
    </source>
</evidence>
<organism evidence="1 2">
    <name type="scientific">Nocardia africana</name>
    <dbReference type="NCBI Taxonomy" id="134964"/>
    <lineage>
        <taxon>Bacteria</taxon>
        <taxon>Bacillati</taxon>
        <taxon>Actinomycetota</taxon>
        <taxon>Actinomycetes</taxon>
        <taxon>Mycobacteriales</taxon>
        <taxon>Nocardiaceae</taxon>
        <taxon>Nocardia</taxon>
    </lineage>
</organism>
<dbReference type="Pfam" id="PF09203">
    <property type="entry name" value="MspA"/>
    <property type="match status" value="1"/>
</dbReference>
<dbReference type="InterPro" id="IPR015286">
    <property type="entry name" value="Porin_fam_mycobact-type"/>
</dbReference>
<reference evidence="1 2" key="1">
    <citation type="submission" date="2024-10" db="EMBL/GenBank/DDBJ databases">
        <title>The Natural Products Discovery Center: Release of the First 8490 Sequenced Strains for Exploring Actinobacteria Biosynthetic Diversity.</title>
        <authorList>
            <person name="Kalkreuter E."/>
            <person name="Kautsar S.A."/>
            <person name="Yang D."/>
            <person name="Bader C.D."/>
            <person name="Teijaro C.N."/>
            <person name="Fluegel L."/>
            <person name="Davis C.M."/>
            <person name="Simpson J.R."/>
            <person name="Lauterbach L."/>
            <person name="Steele A.D."/>
            <person name="Gui C."/>
            <person name="Meng S."/>
            <person name="Li G."/>
            <person name="Viehrig K."/>
            <person name="Ye F."/>
            <person name="Su P."/>
            <person name="Kiefer A.F."/>
            <person name="Nichols A."/>
            <person name="Cepeda A.J."/>
            <person name="Yan W."/>
            <person name="Fan B."/>
            <person name="Jiang Y."/>
            <person name="Adhikari A."/>
            <person name="Zheng C.-J."/>
            <person name="Schuster L."/>
            <person name="Cowan T.M."/>
            <person name="Smanski M.J."/>
            <person name="Chevrette M.G."/>
            <person name="De Carvalho L.P.S."/>
            <person name="Shen B."/>
        </authorList>
    </citation>
    <scope>NUCLEOTIDE SEQUENCE [LARGE SCALE GENOMIC DNA]</scope>
    <source>
        <strain evidence="1 2">NPDC004550</strain>
    </source>
</reference>
<sequence>MALWACRAEPGHAQPPQADISGSGIHLVASIDNIRVDPPGDRTPNYLMSFSHAAQLSGDYSVSADGAAITSGQAVAGFLLGCGISVAGGVSIGISPNQGLNLSISPTVTTPSVGIATPSATGVPSPPSVTVSPPSASLGPTFGGSLGLSESLSGSLGPGQVTSVSTAVAALNQATGFPFHIRFTNAALNVSQCASPVSAVPFITTSVSTPQGLAQTTAYGTQFTF</sequence>
<dbReference type="EMBL" id="JBIALX010000027">
    <property type="protein sequence ID" value="MFF0458447.1"/>
    <property type="molecule type" value="Genomic_DNA"/>
</dbReference>
<protein>
    <submittedName>
        <fullName evidence="1">MspA family porin</fullName>
    </submittedName>
</protein>
<evidence type="ECO:0000313" key="1">
    <source>
        <dbReference type="EMBL" id="MFF0458447.1"/>
    </source>
</evidence>